<dbReference type="GO" id="GO:0005737">
    <property type="term" value="C:cytoplasm"/>
    <property type="evidence" value="ECO:0007669"/>
    <property type="project" value="TreeGrafter"/>
</dbReference>
<keyword evidence="4 6" id="KW-0289">Folate biosynthesis</keyword>
<dbReference type="GO" id="GO:0046656">
    <property type="term" value="P:folic acid biosynthetic process"/>
    <property type="evidence" value="ECO:0007669"/>
    <property type="project" value="UniProtKB-UniRule"/>
</dbReference>
<dbReference type="PANTHER" id="PTHR42844">
    <property type="entry name" value="DIHYDRONEOPTERIN ALDOLASE 1-RELATED"/>
    <property type="match status" value="1"/>
</dbReference>
<evidence type="ECO:0000313" key="8">
    <source>
        <dbReference type="EMBL" id="RKW69383.1"/>
    </source>
</evidence>
<dbReference type="Proteomes" id="UP000273119">
    <property type="component" value="Unassembled WGS sequence"/>
</dbReference>
<dbReference type="EC" id="4.1.2.25" evidence="6"/>
<sequence>MNAAAAAGAWDTITITGIEATGFHGVFDYEKRDGQQFRVDLVLHTSTRLAAASDDLRDTIDYGGVAQAVVQEIEAGPYDLIEKLASVIAERILSQFSPAAVAVAVHKPQAPIPVPFDDVIISIYRERA</sequence>
<name>A0A496PFV8_9MICC</name>
<dbReference type="Pfam" id="PF02152">
    <property type="entry name" value="FolB"/>
    <property type="match status" value="1"/>
</dbReference>
<evidence type="ECO:0000256" key="3">
    <source>
        <dbReference type="ARBA" id="ARBA00005708"/>
    </source>
</evidence>
<proteinExistence type="inferred from homology"/>
<keyword evidence="9" id="KW-1185">Reference proteome</keyword>
<dbReference type="EMBL" id="QQXL01000011">
    <property type="protein sequence ID" value="RKW69383.1"/>
    <property type="molecule type" value="Genomic_DNA"/>
</dbReference>
<dbReference type="PANTHER" id="PTHR42844:SF1">
    <property type="entry name" value="DIHYDRONEOPTERIN ALDOLASE 1-RELATED"/>
    <property type="match status" value="1"/>
</dbReference>
<reference evidence="8 9" key="1">
    <citation type="submission" date="2018-07" db="EMBL/GenBank/DDBJ databases">
        <title>Arthrobacter sp. nov., isolated from raw cow's milk with high bacterial count.</title>
        <authorList>
            <person name="Hahne J."/>
            <person name="Isele D."/>
            <person name="Lipski A."/>
        </authorList>
    </citation>
    <scope>NUCLEOTIDE SEQUENCE [LARGE SCALE GENOMIC DNA]</scope>
    <source>
        <strain evidence="8 9">JZ R-183</strain>
    </source>
</reference>
<organism evidence="8 9">
    <name type="scientific">Galactobacter caseinivorans</name>
    <dbReference type="NCBI Taxonomy" id="2676123"/>
    <lineage>
        <taxon>Bacteria</taxon>
        <taxon>Bacillati</taxon>
        <taxon>Actinomycetota</taxon>
        <taxon>Actinomycetes</taxon>
        <taxon>Micrococcales</taxon>
        <taxon>Micrococcaceae</taxon>
        <taxon>Galactobacter</taxon>
    </lineage>
</organism>
<protein>
    <recommendedName>
        <fullName evidence="6">7,8-dihydroneopterin aldolase</fullName>
        <ecNumber evidence="6">4.1.2.25</ecNumber>
    </recommendedName>
</protein>
<evidence type="ECO:0000256" key="1">
    <source>
        <dbReference type="ARBA" id="ARBA00001353"/>
    </source>
</evidence>
<dbReference type="InterPro" id="IPR043133">
    <property type="entry name" value="GTP-CH-I_C/QueF"/>
</dbReference>
<dbReference type="RefSeq" id="WP_121486136.1">
    <property type="nucleotide sequence ID" value="NZ_QQXL01000011.1"/>
</dbReference>
<feature type="domain" description="Dihydroneopterin aldolase/epimerase" evidence="7">
    <location>
        <begin position="13"/>
        <end position="125"/>
    </location>
</feature>
<dbReference type="NCBIfam" id="TIGR00526">
    <property type="entry name" value="folB_dom"/>
    <property type="match status" value="1"/>
</dbReference>
<evidence type="ECO:0000256" key="6">
    <source>
        <dbReference type="RuleBase" id="RU362079"/>
    </source>
</evidence>
<dbReference type="InterPro" id="IPR006156">
    <property type="entry name" value="Dihydroneopterin_aldolase"/>
</dbReference>
<evidence type="ECO:0000256" key="5">
    <source>
        <dbReference type="ARBA" id="ARBA00023239"/>
    </source>
</evidence>
<dbReference type="AlphaFoldDB" id="A0A496PFV8"/>
<gene>
    <name evidence="8" type="primary">folB</name>
    <name evidence="8" type="ORF">DWQ67_13475</name>
</gene>
<keyword evidence="5 6" id="KW-0456">Lyase</keyword>
<comment type="similarity">
    <text evidence="3 6">Belongs to the DHNA family.</text>
</comment>
<dbReference type="GO" id="GO:0046654">
    <property type="term" value="P:tetrahydrofolate biosynthetic process"/>
    <property type="evidence" value="ECO:0007669"/>
    <property type="project" value="UniProtKB-UniRule"/>
</dbReference>
<accession>A0A496PFV8</accession>
<dbReference type="SUPFAM" id="SSF55620">
    <property type="entry name" value="Tetrahydrobiopterin biosynthesis enzymes-like"/>
    <property type="match status" value="1"/>
</dbReference>
<dbReference type="GO" id="GO:0004150">
    <property type="term" value="F:dihydroneopterin aldolase activity"/>
    <property type="evidence" value="ECO:0007669"/>
    <property type="project" value="UniProtKB-UniRule"/>
</dbReference>
<evidence type="ECO:0000259" key="7">
    <source>
        <dbReference type="SMART" id="SM00905"/>
    </source>
</evidence>
<dbReference type="SMART" id="SM00905">
    <property type="entry name" value="FolB"/>
    <property type="match status" value="1"/>
</dbReference>
<comment type="catalytic activity">
    <reaction evidence="1 6">
        <text>7,8-dihydroneopterin = 6-hydroxymethyl-7,8-dihydropterin + glycolaldehyde</text>
        <dbReference type="Rhea" id="RHEA:10540"/>
        <dbReference type="ChEBI" id="CHEBI:17001"/>
        <dbReference type="ChEBI" id="CHEBI:17071"/>
        <dbReference type="ChEBI" id="CHEBI:44841"/>
        <dbReference type="EC" id="4.1.2.25"/>
    </reaction>
</comment>
<dbReference type="Gene3D" id="3.30.1130.10">
    <property type="match status" value="1"/>
</dbReference>
<dbReference type="UniPathway" id="UPA00077">
    <property type="reaction ID" value="UER00154"/>
</dbReference>
<comment type="caution">
    <text evidence="8">The sequence shown here is derived from an EMBL/GenBank/DDBJ whole genome shotgun (WGS) entry which is preliminary data.</text>
</comment>
<comment type="function">
    <text evidence="6">Catalyzes the conversion of 7,8-dihydroneopterin to 6-hydroxymethyl-7,8-dihydropterin.</text>
</comment>
<evidence type="ECO:0000313" key="9">
    <source>
        <dbReference type="Proteomes" id="UP000273119"/>
    </source>
</evidence>
<dbReference type="NCBIfam" id="TIGR00525">
    <property type="entry name" value="folB"/>
    <property type="match status" value="1"/>
</dbReference>
<comment type="pathway">
    <text evidence="2 6">Cofactor biosynthesis; tetrahydrofolate biosynthesis; 2-amino-4-hydroxy-6-hydroxymethyl-7,8-dihydropteridine diphosphate from 7,8-dihydroneopterin triphosphate: step 3/4.</text>
</comment>
<dbReference type="InterPro" id="IPR006157">
    <property type="entry name" value="FolB_dom"/>
</dbReference>
<evidence type="ECO:0000256" key="2">
    <source>
        <dbReference type="ARBA" id="ARBA00005013"/>
    </source>
</evidence>
<dbReference type="FunFam" id="3.30.1130.10:FF:000003">
    <property type="entry name" value="7,8-dihydroneopterin aldolase"/>
    <property type="match status" value="1"/>
</dbReference>
<dbReference type="CDD" id="cd00534">
    <property type="entry name" value="DHNA_DHNTPE"/>
    <property type="match status" value="1"/>
</dbReference>
<evidence type="ECO:0000256" key="4">
    <source>
        <dbReference type="ARBA" id="ARBA00022909"/>
    </source>
</evidence>